<dbReference type="GO" id="GO:0019171">
    <property type="term" value="F:(3R)-hydroxyacyl-[acyl-carrier-protein] dehydratase activity"/>
    <property type="evidence" value="ECO:0007669"/>
    <property type="project" value="UniProtKB-EC"/>
</dbReference>
<dbReference type="EC" id="4.2.1.59" evidence="3"/>
<comment type="similarity">
    <text evidence="1">Belongs to the thioester dehydratase family. FabZ subfamily.</text>
</comment>
<dbReference type="Pfam" id="PF07977">
    <property type="entry name" value="FabA"/>
    <property type="match status" value="1"/>
</dbReference>
<keyword evidence="2 3" id="KW-0456">Lyase</keyword>
<evidence type="ECO:0000256" key="2">
    <source>
        <dbReference type="ARBA" id="ARBA00023239"/>
    </source>
</evidence>
<evidence type="ECO:0000313" key="4">
    <source>
        <dbReference type="Proteomes" id="UP001349994"/>
    </source>
</evidence>
<evidence type="ECO:0000313" key="3">
    <source>
        <dbReference type="EMBL" id="MEC4176994.1"/>
    </source>
</evidence>
<dbReference type="InterPro" id="IPR013114">
    <property type="entry name" value="FabA_FabZ"/>
</dbReference>
<evidence type="ECO:0000256" key="1">
    <source>
        <dbReference type="ARBA" id="ARBA00009174"/>
    </source>
</evidence>
<proteinExistence type="inferred from homology"/>
<reference evidence="3 4" key="1">
    <citation type="submission" date="2024-01" db="EMBL/GenBank/DDBJ databases">
        <title>novel species in genus Adlercreutzia.</title>
        <authorList>
            <person name="Liu X."/>
        </authorList>
    </citation>
    <scope>NUCLEOTIDE SEQUENCE [LARGE SCALE GENOMIC DNA]</scope>
    <source>
        <strain evidence="3 4">R7</strain>
    </source>
</reference>
<dbReference type="RefSeq" id="WP_338211571.1">
    <property type="nucleotide sequence ID" value="NZ_JAYMFF010000029.1"/>
</dbReference>
<protein>
    <submittedName>
        <fullName evidence="3">3-hydroxyacyl-ACP dehydratase FabZ</fullName>
        <ecNumber evidence="3">4.2.1.59</ecNumber>
    </submittedName>
</protein>
<dbReference type="PANTHER" id="PTHR30272">
    <property type="entry name" value="3-HYDROXYACYL-[ACYL-CARRIER-PROTEIN] DEHYDRATASE"/>
    <property type="match status" value="1"/>
</dbReference>
<dbReference type="CDD" id="cd01288">
    <property type="entry name" value="FabZ"/>
    <property type="match status" value="1"/>
</dbReference>
<dbReference type="PANTHER" id="PTHR30272:SF1">
    <property type="entry name" value="3-HYDROXYACYL-[ACYL-CARRIER-PROTEIN] DEHYDRATASE"/>
    <property type="match status" value="1"/>
</dbReference>
<dbReference type="InterPro" id="IPR029069">
    <property type="entry name" value="HotDog_dom_sf"/>
</dbReference>
<accession>A0ABU6IKN6</accession>
<organism evidence="3 4">
    <name type="scientific">Adlercreutzia wanghongyangiae</name>
    <dbReference type="NCBI Taxonomy" id="3111451"/>
    <lineage>
        <taxon>Bacteria</taxon>
        <taxon>Bacillati</taxon>
        <taxon>Actinomycetota</taxon>
        <taxon>Coriobacteriia</taxon>
        <taxon>Eggerthellales</taxon>
        <taxon>Eggerthellaceae</taxon>
        <taxon>Adlercreutzia</taxon>
    </lineage>
</organism>
<dbReference type="NCBIfam" id="NF000582">
    <property type="entry name" value="PRK00006.1"/>
    <property type="match status" value="1"/>
</dbReference>
<comment type="caution">
    <text evidence="3">The sequence shown here is derived from an EMBL/GenBank/DDBJ whole genome shotgun (WGS) entry which is preliminary data.</text>
</comment>
<sequence length="153" mass="16627">MTEENAMVPLPWGREVIEGILPHRDPFVWVSRITAIQPGESIEGELDVSADLDIFRGHFPDHPVLPGVIIMEALAQCASIAVLQAPDLRGCIGFLTGIDKAKFRRQVVPGDTVTLRATIVKSSRRLVVAEVEASVDGEVCATATQKYVLAPKE</sequence>
<name>A0ABU6IKN6_9ACTN</name>
<keyword evidence="4" id="KW-1185">Reference proteome</keyword>
<dbReference type="SUPFAM" id="SSF54637">
    <property type="entry name" value="Thioesterase/thiol ester dehydrase-isomerase"/>
    <property type="match status" value="1"/>
</dbReference>
<dbReference type="EMBL" id="JAYMFF010000029">
    <property type="protein sequence ID" value="MEC4176994.1"/>
    <property type="molecule type" value="Genomic_DNA"/>
</dbReference>
<gene>
    <name evidence="3" type="primary">fabZ</name>
    <name evidence="3" type="ORF">VIN30_11095</name>
</gene>
<dbReference type="Proteomes" id="UP001349994">
    <property type="component" value="Unassembled WGS sequence"/>
</dbReference>
<dbReference type="Gene3D" id="3.10.129.10">
    <property type="entry name" value="Hotdog Thioesterase"/>
    <property type="match status" value="1"/>
</dbReference>